<evidence type="ECO:0000313" key="1">
    <source>
        <dbReference type="EMBL" id="MBR7838780.1"/>
    </source>
</evidence>
<dbReference type="RefSeq" id="WP_212533230.1">
    <property type="nucleotide sequence ID" value="NZ_JAGSOG010000329.1"/>
</dbReference>
<dbReference type="Proteomes" id="UP000675781">
    <property type="component" value="Unassembled WGS sequence"/>
</dbReference>
<proteinExistence type="predicted"/>
<dbReference type="AlphaFoldDB" id="A0A941EVW8"/>
<accession>A0A941EVW8</accession>
<evidence type="ECO:0000313" key="2">
    <source>
        <dbReference type="Proteomes" id="UP000675781"/>
    </source>
</evidence>
<keyword evidence="2" id="KW-1185">Reference proteome</keyword>
<reference evidence="1" key="1">
    <citation type="submission" date="2021-04" db="EMBL/GenBank/DDBJ databases">
        <title>Genome based classification of Actinospica acidithermotolerans sp. nov., an actinobacterium isolated from an Indonesian hot spring.</title>
        <authorList>
            <person name="Kusuma A.B."/>
            <person name="Putra K.E."/>
            <person name="Nafisah S."/>
            <person name="Loh J."/>
            <person name="Nouioui I."/>
            <person name="Goodfellow M."/>
        </authorList>
    </citation>
    <scope>NUCLEOTIDE SEQUENCE</scope>
    <source>
        <strain evidence="1">CSCA 57</strain>
    </source>
</reference>
<organism evidence="1 2">
    <name type="scientific">Actinospica durhamensis</name>
    <dbReference type="NCBI Taxonomy" id="1508375"/>
    <lineage>
        <taxon>Bacteria</taxon>
        <taxon>Bacillati</taxon>
        <taxon>Actinomycetota</taxon>
        <taxon>Actinomycetes</taxon>
        <taxon>Catenulisporales</taxon>
        <taxon>Actinospicaceae</taxon>
        <taxon>Actinospica</taxon>
    </lineage>
</organism>
<dbReference type="EMBL" id="JAGSOG010000329">
    <property type="protein sequence ID" value="MBR7838780.1"/>
    <property type="molecule type" value="Genomic_DNA"/>
</dbReference>
<gene>
    <name evidence="1" type="ORF">KDL01_36265</name>
</gene>
<protein>
    <submittedName>
        <fullName evidence="1">Uncharacterized protein</fullName>
    </submittedName>
</protein>
<comment type="caution">
    <text evidence="1">The sequence shown here is derived from an EMBL/GenBank/DDBJ whole genome shotgun (WGS) entry which is preliminary data.</text>
</comment>
<sequence>MTRDAGEAMITRAQILSCLEILGLRGTGTNLLTRPEAFGYLLLLLEAGALVDLDRLDHEGVRAGYVDAARLLVTFGVGIEGQPRALMTPRLLARVVEDRIRRARLDFAELAPEREPEPAPHFGWGPSAAVDAALDAVLALLVRSVPPHVSDASEPGELSAMREAIDAQAGIRVAGACLAEGARAVQRMQQN</sequence>
<name>A0A941EVW8_9ACTN</name>